<sequence>MLYEKMKNLFFLPAVLCLLCSCHKPGEKTLFQLQDNTGIDFNNKVIDGQLDNGFYFRNFYNGGGVALGDVNNDGLPDVLFTSNMGNNKLYLNKGNFKFEDISDKAGLRQDSMWSTGAVMVDINADGWLDMYICNSGHMKDGNRRNKLYINNHNNTFTERAKEYGLDISGYCTQASFFDYDLDGDLDCFLINNSPMPINSLGYDNRRNTPDAQWPVANFLKGGGDHLYRNDGGKYVEVSQQAGIHGTLMSFGLGVSVADINMDGYPDVYVANDSYERDYLYINQKNGTFKDELENCMEHNSFSSMGADISDINNDGYPDIFTTDMLPADDYRLKTLGAFDNIDLYRARLNVGLYHQFMQNCLMVNNRNGKFLETSYYSGVAATDWSWGALFFDANNDGLNDIFVCNGVNKDVTNLDFMDFFANDVVQNMVISGKKENVDSVLRHIPVNPLPNKAFLNKGNLQFSDAGKEWGLTQESFSNGAAYADLDGDGDLDLVINNENGPAFVYRNNSREINGNAYIGVELRGSGANRYAIGSKVKVYKGGQVYYREVVPSRGFQSSVDYKQIIGLGRDSVVDSMVIVWPDRSYSKYVHPAVNKVYKLEQPKAGTAPLYVEGGWGQKAVTLLDTVSTVMEPHREDDYIDFYAERNLPEMLSREGPHMAKGDVNGDGRE</sequence>
<feature type="non-terminal residue" evidence="3">
    <location>
        <position position="669"/>
    </location>
</feature>
<dbReference type="Proteomes" id="UP000184048">
    <property type="component" value="Unassembled WGS sequence"/>
</dbReference>
<gene>
    <name evidence="3" type="ORF">SAMN02745131_02121</name>
</gene>
<dbReference type="InterPro" id="IPR028994">
    <property type="entry name" value="Integrin_alpha_N"/>
</dbReference>
<evidence type="ECO:0000313" key="4">
    <source>
        <dbReference type="Proteomes" id="UP000184048"/>
    </source>
</evidence>
<dbReference type="InterPro" id="IPR027039">
    <property type="entry name" value="Crtac1"/>
</dbReference>
<dbReference type="Pfam" id="PF07593">
    <property type="entry name" value="UnbV_ASPIC"/>
    <property type="match status" value="1"/>
</dbReference>
<feature type="domain" description="ASPIC/UnbV" evidence="2">
    <location>
        <begin position="531"/>
        <end position="597"/>
    </location>
</feature>
<accession>A0A1M5A3P6</accession>
<keyword evidence="4" id="KW-1185">Reference proteome</keyword>
<evidence type="ECO:0000313" key="3">
    <source>
        <dbReference type="EMBL" id="SHF24898.1"/>
    </source>
</evidence>
<dbReference type="PANTHER" id="PTHR16026">
    <property type="entry name" value="CARTILAGE ACIDIC PROTEIN 1"/>
    <property type="match status" value="1"/>
</dbReference>
<name>A0A1M5A3P6_9BACT</name>
<dbReference type="PANTHER" id="PTHR16026:SF0">
    <property type="entry name" value="CARTILAGE ACIDIC PROTEIN 1"/>
    <property type="match status" value="1"/>
</dbReference>
<keyword evidence="1" id="KW-0732">Signal</keyword>
<dbReference type="SUPFAM" id="SSF69318">
    <property type="entry name" value="Integrin alpha N-terminal domain"/>
    <property type="match status" value="1"/>
</dbReference>
<reference evidence="3 4" key="1">
    <citation type="submission" date="2016-11" db="EMBL/GenBank/DDBJ databases">
        <authorList>
            <person name="Jaros S."/>
            <person name="Januszkiewicz K."/>
            <person name="Wedrychowicz H."/>
        </authorList>
    </citation>
    <scope>NUCLEOTIDE SEQUENCE [LARGE SCALE GENOMIC DNA]</scope>
    <source>
        <strain evidence="3 4">DSM 18119</strain>
    </source>
</reference>
<dbReference type="Pfam" id="PF13517">
    <property type="entry name" value="FG-GAP_3"/>
    <property type="match status" value="3"/>
</dbReference>
<dbReference type="Gene3D" id="2.130.10.130">
    <property type="entry name" value="Integrin alpha, N-terminal"/>
    <property type="match status" value="2"/>
</dbReference>
<evidence type="ECO:0000256" key="1">
    <source>
        <dbReference type="ARBA" id="ARBA00022729"/>
    </source>
</evidence>
<organism evidence="3 4">
    <name type="scientific">Flavisolibacter ginsengisoli DSM 18119</name>
    <dbReference type="NCBI Taxonomy" id="1121884"/>
    <lineage>
        <taxon>Bacteria</taxon>
        <taxon>Pseudomonadati</taxon>
        <taxon>Bacteroidota</taxon>
        <taxon>Chitinophagia</taxon>
        <taxon>Chitinophagales</taxon>
        <taxon>Chitinophagaceae</taxon>
        <taxon>Flavisolibacter</taxon>
    </lineage>
</organism>
<dbReference type="PROSITE" id="PS51257">
    <property type="entry name" value="PROKAR_LIPOPROTEIN"/>
    <property type="match status" value="1"/>
</dbReference>
<dbReference type="InterPro" id="IPR011519">
    <property type="entry name" value="UnbV_ASPIC"/>
</dbReference>
<dbReference type="InterPro" id="IPR013517">
    <property type="entry name" value="FG-GAP"/>
</dbReference>
<dbReference type="AlphaFoldDB" id="A0A1M5A3P6"/>
<proteinExistence type="predicted"/>
<dbReference type="STRING" id="1121884.SAMN02745131_02121"/>
<protein>
    <submittedName>
        <fullName evidence="3">Repeat domain-containing protein</fullName>
    </submittedName>
</protein>
<dbReference type="EMBL" id="FQUU01000008">
    <property type="protein sequence ID" value="SHF24898.1"/>
    <property type="molecule type" value="Genomic_DNA"/>
</dbReference>
<evidence type="ECO:0000259" key="2">
    <source>
        <dbReference type="Pfam" id="PF07593"/>
    </source>
</evidence>